<dbReference type="InterPro" id="IPR013105">
    <property type="entry name" value="TPR_2"/>
</dbReference>
<dbReference type="Pfam" id="PF13174">
    <property type="entry name" value="TPR_6"/>
    <property type="match status" value="1"/>
</dbReference>
<evidence type="ECO:0000313" key="7">
    <source>
        <dbReference type="Proteomes" id="UP000371423"/>
    </source>
</evidence>
<dbReference type="RefSeq" id="WP_153384252.1">
    <property type="nucleotide sequence ID" value="NZ_VDFO01000014.1"/>
</dbReference>
<evidence type="ECO:0000256" key="1">
    <source>
        <dbReference type="ARBA" id="ARBA00022737"/>
    </source>
</evidence>
<sequence length="1100" mass="126679">MDTVKSTNNLKVTVTEKNITIPTYKTGKPEKNPMFLENRAYQGSSGKVYPYPVTEKIEDTKEDKVYTAVILENKYVQVTFLPELGGRIQRMLDKTNNYDFVYFNHVIKPALVGLAGPWISGGIEFNWPQHHRPDTYLPINYQIKSNSDGSKTVWMSDVDRMYGTKVVVGFTLFKDKSYLKLEESFSNPTELPQTFLWWANPAVPVNKNTQSIFPPDVHAVFDHGKRAVSTFPIATGEYYKMDYSSGVDISRYKNIPVPTSYMAAHSNYDFLGNYDYKKRAGLLHVADHHTSPGKKQWTWGNGNFGKAWDHQLTDNDGPYIELMVGTFTDNQPDFTWLQPHEQKNSTEYFMPYRNVGAVKNATINAAINLTKNDNHLMISAYTTSEYKNAHLELKKDQQIIKIINLDIAPDKPFTTELSEINYPIDKLNLSLFDNNNELLVKYLPKEKKIEKIPDPAKKIPIPKDIKSNDELFFAGQHLEQYRHASFQPKDYYLEGLKRDPYDERINDAYGLLLFRNGLFKKSEMYFKNAIKRSNEHNTNPVSGSPMYHLGLSLVKQGQFKEAYADFYKATWSENTKSISFFEMAKLKLRQKDYQKALSFIQQALNDNYRDTTNSFLQAHVLNLLGKSQTAQKIIEKSLEIDPLNLGLLYEAVSINPNNQKNTELLSKSSTKLNDVLTLASLLIEAGQYQDSINVLNLSKSKNPLKEYYLAYIFDLLNQKETALKHAQTGANLSPNYVFPNNLFDILVLQKIIKLNPQDGLANYYLGNLHYDRKNYDLAQEYWEKCTQLNPNYSMAYRNLAIKYFNKDNNPDKALSSLEKAFKLDPNNTRLVFELDTLYEKMNLSLNDRLKFLISNERLVEERDDSYIQLITLLNDTGKYQEAYKKIMAHNFHPWEGGEGKVSTQYKYSLVELAKIDLKEKHPLKAIEKLTKALTYPENIGEGKLVTLHENIVTYYLGLAYKLINDSQNANFYLTDATKGINEPTNMLYYNDEPADAIYYQGLAWEQLGKPERAVAKYHKLITYGEKHLFDKITADYFAVSLPDSLLFDENPQNKNSINCYYLMGLGYLGLNQTTTAKKMFAKIDALTNHFQEIKHIKNNL</sequence>
<proteinExistence type="predicted"/>
<name>A0A5P0ZKT8_9LACO</name>
<dbReference type="Proteomes" id="UP000414364">
    <property type="component" value="Unassembled WGS sequence"/>
</dbReference>
<evidence type="ECO:0000259" key="4">
    <source>
        <dbReference type="Pfam" id="PF17128"/>
    </source>
</evidence>
<dbReference type="SMART" id="SM00028">
    <property type="entry name" value="TPR"/>
    <property type="match status" value="9"/>
</dbReference>
<dbReference type="PANTHER" id="PTHR44858:SF1">
    <property type="entry name" value="UDP-N-ACETYLGLUCOSAMINE--PEPTIDE N-ACETYLGLUCOSAMINYLTRANSFERASE SPINDLY-RELATED"/>
    <property type="match status" value="1"/>
</dbReference>
<dbReference type="Pfam" id="PF17128">
    <property type="entry name" value="DUF5107"/>
    <property type="match status" value="1"/>
</dbReference>
<gene>
    <name evidence="6" type="ORF">FHL05_04915</name>
    <name evidence="5" type="ORF">FHL06_00275</name>
</gene>
<organism evidence="5 8">
    <name type="scientific">Companilactobacillus halodurans</name>
    <dbReference type="NCBI Taxonomy" id="2584183"/>
    <lineage>
        <taxon>Bacteria</taxon>
        <taxon>Bacillati</taxon>
        <taxon>Bacillota</taxon>
        <taxon>Bacilli</taxon>
        <taxon>Lactobacillales</taxon>
        <taxon>Lactobacillaceae</taxon>
        <taxon>Companilactobacillus</taxon>
    </lineage>
</organism>
<protein>
    <submittedName>
        <fullName evidence="5">DUF5107 domain-containing protein</fullName>
    </submittedName>
</protein>
<feature type="domain" description="DUF5107" evidence="4">
    <location>
        <begin position="47"/>
        <end position="351"/>
    </location>
</feature>
<comment type="caution">
    <text evidence="5">The sequence shown here is derived from an EMBL/GenBank/DDBJ whole genome shotgun (WGS) entry which is preliminary data.</text>
</comment>
<accession>A0A5P0ZKT8</accession>
<evidence type="ECO:0000256" key="3">
    <source>
        <dbReference type="PROSITE-ProRule" id="PRU00339"/>
    </source>
</evidence>
<dbReference type="PANTHER" id="PTHR44858">
    <property type="entry name" value="TETRATRICOPEPTIDE REPEAT PROTEIN 6"/>
    <property type="match status" value="1"/>
</dbReference>
<dbReference type="EMBL" id="VDFP01000001">
    <property type="protein sequence ID" value="MQS74833.1"/>
    <property type="molecule type" value="Genomic_DNA"/>
</dbReference>
<dbReference type="AlphaFoldDB" id="A0A5P0ZKT8"/>
<reference evidence="7 8" key="1">
    <citation type="journal article" date="2019" name="Syst. Appl. Microbiol.">
        <title>Polyphasic characterization of two novel Lactobacillus spp. isolated from blown salami packages: Description of Lactobacillus halodurans sp. nov. and Lactobacillus salsicarnum sp. nov.</title>
        <authorList>
            <person name="Schuster J.A."/>
            <person name="Klingl A."/>
            <person name="Vogel R.F."/>
            <person name="Ehrmann M.A."/>
        </authorList>
    </citation>
    <scope>NUCLEOTIDE SEQUENCE [LARGE SCALE GENOMIC DNA]</scope>
    <source>
        <strain evidence="6 7">TMW 1.1920</strain>
        <strain evidence="5 8">TMW 1.2172</strain>
    </source>
</reference>
<keyword evidence="2 3" id="KW-0802">TPR repeat</keyword>
<evidence type="ECO:0000256" key="2">
    <source>
        <dbReference type="ARBA" id="ARBA00022803"/>
    </source>
</evidence>
<dbReference type="OrthoDB" id="174931at2"/>
<evidence type="ECO:0000313" key="5">
    <source>
        <dbReference type="EMBL" id="MQS74833.1"/>
    </source>
</evidence>
<dbReference type="Gene3D" id="1.25.40.10">
    <property type="entry name" value="Tetratricopeptide repeat domain"/>
    <property type="match status" value="3"/>
</dbReference>
<feature type="repeat" description="TPR" evidence="3">
    <location>
        <begin position="759"/>
        <end position="792"/>
    </location>
</feature>
<dbReference type="InterPro" id="IPR033396">
    <property type="entry name" value="DUF5107"/>
</dbReference>
<dbReference type="Pfam" id="PF07719">
    <property type="entry name" value="TPR_2"/>
    <property type="match status" value="1"/>
</dbReference>
<dbReference type="EMBL" id="VDFO01000014">
    <property type="protein sequence ID" value="MQS97228.1"/>
    <property type="molecule type" value="Genomic_DNA"/>
</dbReference>
<dbReference type="InterPro" id="IPR019734">
    <property type="entry name" value="TPR_rpt"/>
</dbReference>
<evidence type="ECO:0000313" key="8">
    <source>
        <dbReference type="Proteomes" id="UP000414364"/>
    </source>
</evidence>
<evidence type="ECO:0000313" key="6">
    <source>
        <dbReference type="EMBL" id="MQS97228.1"/>
    </source>
</evidence>
<dbReference type="InterPro" id="IPR011990">
    <property type="entry name" value="TPR-like_helical_dom_sf"/>
</dbReference>
<keyword evidence="1" id="KW-0677">Repeat</keyword>
<dbReference type="SUPFAM" id="SSF81901">
    <property type="entry name" value="HCP-like"/>
    <property type="match status" value="1"/>
</dbReference>
<dbReference type="Proteomes" id="UP000371423">
    <property type="component" value="Unassembled WGS sequence"/>
</dbReference>
<dbReference type="InterPro" id="IPR050498">
    <property type="entry name" value="Ycf3"/>
</dbReference>
<dbReference type="SUPFAM" id="SSF48452">
    <property type="entry name" value="TPR-like"/>
    <property type="match status" value="2"/>
</dbReference>
<keyword evidence="7" id="KW-1185">Reference proteome</keyword>
<dbReference type="PROSITE" id="PS50005">
    <property type="entry name" value="TPR"/>
    <property type="match status" value="1"/>
</dbReference>